<protein>
    <submittedName>
        <fullName evidence="5">PepSY domain-containing protein</fullName>
    </submittedName>
</protein>
<evidence type="ECO:0000313" key="5">
    <source>
        <dbReference type="EMBL" id="MEQ2442561.1"/>
    </source>
</evidence>
<reference evidence="5 6" key="1">
    <citation type="submission" date="2024-03" db="EMBL/GenBank/DDBJ databases">
        <title>Human intestinal bacterial collection.</title>
        <authorList>
            <person name="Pauvert C."/>
            <person name="Hitch T.C.A."/>
            <person name="Clavel T."/>
        </authorList>
    </citation>
    <scope>NUCLEOTIDE SEQUENCE [LARGE SCALE GENOMIC DNA]</scope>
    <source>
        <strain evidence="5 6">CLA-AP-H29</strain>
    </source>
</reference>
<feature type="domain" description="PepSY" evidence="3">
    <location>
        <begin position="265"/>
        <end position="320"/>
    </location>
</feature>
<evidence type="ECO:0000259" key="3">
    <source>
        <dbReference type="Pfam" id="PF03413"/>
    </source>
</evidence>
<evidence type="ECO:0000256" key="2">
    <source>
        <dbReference type="SAM" id="Phobius"/>
    </source>
</evidence>
<comment type="caution">
    <text evidence="5">The sequence shown here is derived from an EMBL/GenBank/DDBJ whole genome shotgun (WGS) entry which is preliminary data.</text>
</comment>
<feature type="domain" description="PepSY" evidence="3">
    <location>
        <begin position="446"/>
        <end position="501"/>
    </location>
</feature>
<sequence>MKEQDAEARLARAMEDAAPNRLDELLEVREEARRQEKIVDISAPPKKKRRRWQNFAAAVAAALVLVIGGGGFFGWRYANAPDSLVGIDVNPSVQLSVSRNEKVLSCEALNADGTEIIGDMDLRGAQLNVAVNALIGSMVQQGYIDDLKNSVLITVENRDAAKAQALQESLMADVNGLLAGESVDASVLGQTITSRDQTLASQAETYGISEGKAALIQRILDTDPTLTFESLSGLSVNDLSLLLQAKQADTSGLTVTGQASDKAYIGLDKATEIALAQLPGATLKEIEFEYDDGMVYEAELLKDGYEYDVEIDALTGAVVKWDYERDDHWSGSVGQPQTPPQQGTVSPQPSQSQQATSTPQPSQTALITEQQARDLVLAQIPGAAIVEFERDTDDGRTVYKGEAVLNGREYEFEIDAATGSFLEWDADDVDEGWNQGNSTSAGQTALDEEGARALVLARIPGATIVEFERETDDGRVYYEGEAVLDGRKYEFEIDATAGEIIQWDADNR</sequence>
<name>A0ABV1E5H9_9FIRM</name>
<accession>A0ABV1E5H9</accession>
<feature type="region of interest" description="Disordered" evidence="1">
    <location>
        <begin position="328"/>
        <end position="364"/>
    </location>
</feature>
<dbReference type="Pfam" id="PF03413">
    <property type="entry name" value="PepSY"/>
    <property type="match status" value="3"/>
</dbReference>
<gene>
    <name evidence="5" type="ORF">WMO64_03655</name>
</gene>
<feature type="transmembrane region" description="Helical" evidence="2">
    <location>
        <begin position="55"/>
        <end position="75"/>
    </location>
</feature>
<dbReference type="Pfam" id="PF23750">
    <property type="entry name" value="RsgI_M"/>
    <property type="match status" value="1"/>
</dbReference>
<keyword evidence="2" id="KW-0472">Membrane</keyword>
<evidence type="ECO:0000313" key="6">
    <source>
        <dbReference type="Proteomes" id="UP001464378"/>
    </source>
</evidence>
<dbReference type="InterPro" id="IPR025711">
    <property type="entry name" value="PepSY"/>
</dbReference>
<feature type="compositionally biased region" description="Low complexity" evidence="1">
    <location>
        <begin position="330"/>
        <end position="364"/>
    </location>
</feature>
<dbReference type="Gene3D" id="3.10.450.40">
    <property type="match status" value="3"/>
</dbReference>
<feature type="domain" description="PepSY" evidence="3">
    <location>
        <begin position="367"/>
        <end position="423"/>
    </location>
</feature>
<keyword evidence="2" id="KW-1133">Transmembrane helix</keyword>
<dbReference type="InterPro" id="IPR055431">
    <property type="entry name" value="RsgI_M"/>
</dbReference>
<keyword evidence="6" id="KW-1185">Reference proteome</keyword>
<keyword evidence="2" id="KW-0812">Transmembrane</keyword>
<dbReference type="RefSeq" id="WP_294517352.1">
    <property type="nucleotide sequence ID" value="NZ_JBBMFK010000004.1"/>
</dbReference>
<organism evidence="5 6">
    <name type="scientific">Pseudoflavonifractor intestinihominis</name>
    <dbReference type="NCBI Taxonomy" id="3133171"/>
    <lineage>
        <taxon>Bacteria</taxon>
        <taxon>Bacillati</taxon>
        <taxon>Bacillota</taxon>
        <taxon>Clostridia</taxon>
        <taxon>Eubacteriales</taxon>
        <taxon>Oscillospiraceae</taxon>
        <taxon>Pseudoflavonifractor</taxon>
    </lineage>
</organism>
<dbReference type="EMBL" id="JBBMFK010000004">
    <property type="protein sequence ID" value="MEQ2442561.1"/>
    <property type="molecule type" value="Genomic_DNA"/>
</dbReference>
<evidence type="ECO:0000256" key="1">
    <source>
        <dbReference type="SAM" id="MobiDB-lite"/>
    </source>
</evidence>
<proteinExistence type="predicted"/>
<feature type="domain" description="Anti-sigma factor RsgI-like middle" evidence="4">
    <location>
        <begin position="83"/>
        <end position="217"/>
    </location>
</feature>
<evidence type="ECO:0000259" key="4">
    <source>
        <dbReference type="Pfam" id="PF23750"/>
    </source>
</evidence>
<dbReference type="Proteomes" id="UP001464378">
    <property type="component" value="Unassembled WGS sequence"/>
</dbReference>